<evidence type="ECO:0000313" key="2">
    <source>
        <dbReference type="Proteomes" id="UP000178155"/>
    </source>
</evidence>
<dbReference type="InterPro" id="IPR052913">
    <property type="entry name" value="Glycopeptide_resist_protein"/>
</dbReference>
<dbReference type="PANTHER" id="PTHR35788:SF1">
    <property type="entry name" value="EXPORTED PROTEIN"/>
    <property type="match status" value="1"/>
</dbReference>
<dbReference type="Proteomes" id="UP000178155">
    <property type="component" value="Unassembled WGS sequence"/>
</dbReference>
<dbReference type="EMBL" id="MGKW01000049">
    <property type="protein sequence ID" value="OGN32749.1"/>
    <property type="molecule type" value="Genomic_DNA"/>
</dbReference>
<protein>
    <submittedName>
        <fullName evidence="1">Uncharacterized protein</fullName>
    </submittedName>
</protein>
<dbReference type="AlphaFoldDB" id="A0A1F8H763"/>
<gene>
    <name evidence="1" type="ORF">A3I39_02490</name>
</gene>
<dbReference type="Pfam" id="PF04294">
    <property type="entry name" value="VanW"/>
    <property type="match status" value="1"/>
</dbReference>
<dbReference type="PANTHER" id="PTHR35788">
    <property type="entry name" value="EXPORTED PROTEIN-RELATED"/>
    <property type="match status" value="1"/>
</dbReference>
<name>A0A1F8H763_9BACT</name>
<evidence type="ECO:0000313" key="1">
    <source>
        <dbReference type="EMBL" id="OGN32749.1"/>
    </source>
</evidence>
<accession>A0A1F8H763</accession>
<reference evidence="1 2" key="1">
    <citation type="journal article" date="2016" name="Nat. Commun.">
        <title>Thousands of microbial genomes shed light on interconnected biogeochemical processes in an aquifer system.</title>
        <authorList>
            <person name="Anantharaman K."/>
            <person name="Brown C.T."/>
            <person name="Hug L.A."/>
            <person name="Sharon I."/>
            <person name="Castelle C.J."/>
            <person name="Probst A.J."/>
            <person name="Thomas B.C."/>
            <person name="Singh A."/>
            <person name="Wilkins M.J."/>
            <person name="Karaoz U."/>
            <person name="Brodie E.L."/>
            <person name="Williams K.H."/>
            <person name="Hubbard S.S."/>
            <person name="Banfield J.F."/>
        </authorList>
    </citation>
    <scope>NUCLEOTIDE SEQUENCE [LARGE SCALE GENOMIC DNA]</scope>
</reference>
<comment type="caution">
    <text evidence="1">The sequence shown here is derived from an EMBL/GenBank/DDBJ whole genome shotgun (WGS) entry which is preliminary data.</text>
</comment>
<proteinExistence type="predicted"/>
<sequence length="380" mass="42060">MKRAVLWTALVASIITAITWASLWFYMQINQDSPLPIKDLRAALLSSASHPLMLHIDNQIITVKPAIIEKWLEPYTRAYTGREDLRISDRLSDYIQTLSRQTGTPARDVRFIVSEEGIKIISHAKPGDKLSIAQADQAVRQALLTNITDVILPVDTVEPAITEELLSGLNITDKLATGESNFSGSTTSRIQNISVSAGLYNGLLIPAGDTFSFNTILGEVDAEHGYMPEKVIKGDTIAYEYGGGICQVSTTMFRAAINAGLPIVERKPHAFPVHYYEPQGFDATIYPGVSDLRFVNNMPSYVLIQTRISGKNLYVDFYGTTDGRKVSIDGPYQYEIQPDGAMKAYFTRTINFADGASTSKSFYSNYKSPTLYPTEPNPYL</sequence>
<dbReference type="InterPro" id="IPR007391">
    <property type="entry name" value="Vancomycin_resist_VanW"/>
</dbReference>
<organism evidence="1 2">
    <name type="scientific">Candidatus Yanofskybacteria bacterium RIFCSPLOWO2_02_FULL_47_9b</name>
    <dbReference type="NCBI Taxonomy" id="1802708"/>
    <lineage>
        <taxon>Bacteria</taxon>
        <taxon>Candidatus Yanofskyibacteriota</taxon>
    </lineage>
</organism>